<dbReference type="GO" id="GO:0034066">
    <property type="term" value="C:Ric1-Rgp1 guanyl-nucleotide exchange factor complex"/>
    <property type="evidence" value="ECO:0007669"/>
    <property type="project" value="InterPro"/>
</dbReference>
<dbReference type="GO" id="GO:0000139">
    <property type="term" value="C:Golgi membrane"/>
    <property type="evidence" value="ECO:0007669"/>
    <property type="project" value="TreeGrafter"/>
</dbReference>
<dbReference type="VEuPathDB" id="CryptoDB:cubi_03703"/>
<dbReference type="RefSeq" id="XP_028874214.1">
    <property type="nucleotide sequence ID" value="XM_029020717.1"/>
</dbReference>
<comment type="caution">
    <text evidence="1">The sequence shown here is derived from an EMBL/GenBank/DDBJ whole genome shotgun (WGS) entry which is preliminary data.</text>
</comment>
<evidence type="ECO:0000313" key="2">
    <source>
        <dbReference type="Proteomes" id="UP000186176"/>
    </source>
</evidence>
<dbReference type="PANTHER" id="PTHR22746">
    <property type="entry name" value="RAB6A-GEF COMPLEX PARTNER PROTEIN 1"/>
    <property type="match status" value="1"/>
</dbReference>
<dbReference type="OrthoDB" id="67540at2759"/>
<gene>
    <name evidence="1" type="ORF">cubi_03703</name>
</gene>
<dbReference type="GO" id="GO:0006886">
    <property type="term" value="P:intracellular protein transport"/>
    <property type="evidence" value="ECO:0007669"/>
    <property type="project" value="InterPro"/>
</dbReference>
<accession>A0A1J4MF52</accession>
<reference evidence="1 2" key="1">
    <citation type="submission" date="2016-10" db="EMBL/GenBank/DDBJ databases">
        <title>Reductive evolution of mitochondrial metabolism and differential evolution of invasion-related proteins in Cryptosporidium.</title>
        <authorList>
            <person name="Liu S."/>
            <person name="Roellig D.M."/>
            <person name="Guo Y."/>
            <person name="Li N."/>
            <person name="Frace M.A."/>
            <person name="Tang K."/>
            <person name="Zhang L."/>
            <person name="Feng Y."/>
            <person name="Xiao L."/>
        </authorList>
    </citation>
    <scope>NUCLEOTIDE SEQUENCE [LARGE SCALE GENOMIC DNA]</scope>
    <source>
        <strain evidence="1">39726</strain>
    </source>
</reference>
<dbReference type="GeneID" id="39980496"/>
<proteinExistence type="predicted"/>
<keyword evidence="2" id="KW-1185">Reference proteome</keyword>
<evidence type="ECO:0000313" key="1">
    <source>
        <dbReference type="EMBL" id="OII72833.1"/>
    </source>
</evidence>
<dbReference type="EMBL" id="LRBP01000019">
    <property type="protein sequence ID" value="OII72833.1"/>
    <property type="molecule type" value="Genomic_DNA"/>
</dbReference>
<dbReference type="Proteomes" id="UP000186176">
    <property type="component" value="Unassembled WGS sequence"/>
</dbReference>
<dbReference type="GO" id="GO:0005829">
    <property type="term" value="C:cytosol"/>
    <property type="evidence" value="ECO:0007669"/>
    <property type="project" value="TreeGrafter"/>
</dbReference>
<organism evidence="1 2">
    <name type="scientific">Cryptosporidium ubiquitum</name>
    <dbReference type="NCBI Taxonomy" id="857276"/>
    <lineage>
        <taxon>Eukaryota</taxon>
        <taxon>Sar</taxon>
        <taxon>Alveolata</taxon>
        <taxon>Apicomplexa</taxon>
        <taxon>Conoidasida</taxon>
        <taxon>Coccidia</taxon>
        <taxon>Eucoccidiorida</taxon>
        <taxon>Eimeriorina</taxon>
        <taxon>Cryptosporidiidae</taxon>
        <taxon>Cryptosporidium</taxon>
    </lineage>
</organism>
<dbReference type="InterPro" id="IPR040096">
    <property type="entry name" value="Ric1"/>
</dbReference>
<sequence length="1772" mass="204815">MIIPLVNNARVYDGIVSSEIIGCKISPCENYLAIITRESLQIVSNRHNRILISRFILTNSKKKLNGEFNGSLEWSGNSKLLILGSSTQQHVFVFCLHLHSPLEISNEDGYLSEFESSSEDSINDSDDDDEQDIGSEEMNDYIYGKNELESFSISNSISKIDNNERFVFITEELENGLINIPSVNVPDEIFDSFQEDLLSFQLISEYGTLMEKSEKLDAETGIEFSTSYAKLELIGMINVFHKFDSFLFIFDQSINQNVILFTLKEFPILILIQFSDSSLRRKNIFLTDLVSSIQVGDELKNSQGSFSFLDSIYNLELNKKNCFSGYLDESIPNKEIKLENLERIKISSQIQKSIEELSCQTFPTNFHYSSVSLMEALINNNKKLDFSLENKSNFSGFGAGNLEYNEIHDWLTIIVKPLNSLLLFSWNSPIYFGVSSKDFFLSETYNDHKINHFPKFSFGYIVKLTGVLRSKILNKSRRIVTICEESAQPKELGIEFELCDDHIDSTFGFDYNYQVAKAESETNSPSSLNQEELFIEVLSFEEKVYNRSKNDIQTTENLFVRPKINRVFSLKISEFVSNISLFSKIPHLNVSNSDIYITITLEESGIFVIDSFSGKLYFNINKDKNISRMQNPILFKHALIISNDFSMLYQVKIKTEDDDQEKFCLIELPIYKLVETKSSFCQLSNDNQSLPCCENLVFLGMESIGVLQCNYRNFKLDLDPESNESNYQVSSKVAKDSMIELNHKSDSIDSNDISNSFHQKISPEFGIISSCLEFQTDLVLQSIPIPPSIYINHNWPINEAYVNRSGNYILVSGYRGCAIYDLINSRWRLFCDLNHELLLCKPNLPFGWINEWIFFLSVDSSLLLNTFHDLITSNDDLWEISAFEKNKLYEAYIQCLSKELKTIKNYKSKIYEETCIVFFDVRNSLDIRNIIGIIPFCSSYPLLIANSISKSKDDFFILYTDDFVLTAYEDENLSHFLFIPTEVKWVIDLSEVWNDHPVEILLIKKCSEVCVFLILHKDWKLYKLTVYYQPDENILNKKCEFEFQPIDKSSIDIDENLAYFNNFNIIRFGFLEFCTNDQNDKELEKSSESTEVTSSNKPQINCMVNPDTSNYDSIMKDAFNLLQEELKPFENNISELLNNHNLRNFMKNYLNSNVNTISDKLPLYWENIEELDISGIIWYLTESQQLFLLPLIDESSDKKISKYSLLTPILIQSFQEKIGHTHIVNFFPGLASFLILESYPNKKKANNQVNNESVMNKSLHSLVSEPKIILNIYQSLSPVLQDLINIPNKFLRSKIIRKFLFPIISYIKIYPLENILKILINIFENMLFPILKNSCRDYKKNLNEVIEKMVSFSKKNGIVDGKITEKLIFDYLSETFHIVGPNLKICNKRFCRHGEDISIVELVQSEIMISSQNIQEMIQIMEIIQESLEQMYSKASSMESLSLFGNCNIQSQIFTYLIISIIRKIDPVIAPCIVFPAINQSPNDLFRQCIKNKSYANAMLYLTVLQSFLGPYYVRYEHSLLLLHNILCSINITNYFQLLPMANQTIKFILIIFKPNTLSIKTPLSKITEPVSIVGMNYCSNLQLDCLVFLNKIDSILEFHFLSKLIQIEWLCIVIMCKSLGMSFNSWFTHCLQKYYPLWFSDENMESYCYSTSSNFFNLVISIQHKFNLFNVKENSISLFDETSQQNSSSRVLNNDFLSNIHKNNSEIFFQNFSIQNNLIITQVIKQFFKAFLSNSFPIPALAIAYACNDVYSVHKVLHDFPNLKENLHVIP</sequence>
<name>A0A1J4MF52_9CRYT</name>
<dbReference type="GO" id="GO:0042147">
    <property type="term" value="P:retrograde transport, endosome to Golgi"/>
    <property type="evidence" value="ECO:0007669"/>
    <property type="project" value="TreeGrafter"/>
</dbReference>
<protein>
    <submittedName>
        <fullName evidence="1">Uncharacterized protein</fullName>
    </submittedName>
</protein>
<dbReference type="PANTHER" id="PTHR22746:SF10">
    <property type="entry name" value="GUANINE NUCLEOTIDE EXCHANGE FACTOR SUBUNIT RIC1"/>
    <property type="match status" value="1"/>
</dbReference>